<dbReference type="Proteomes" id="UP000238042">
    <property type="component" value="Unassembled WGS sequence"/>
</dbReference>
<dbReference type="InterPro" id="IPR025563">
    <property type="entry name" value="DUF4286"/>
</dbReference>
<dbReference type="RefSeq" id="WP_105247193.1">
    <property type="nucleotide sequence ID" value="NZ_PSZM01000041.1"/>
</dbReference>
<name>A0A2S8A9R7_9FLAO</name>
<protein>
    <submittedName>
        <fullName evidence="1">DUF4286 domain-containing protein</fullName>
    </submittedName>
</protein>
<gene>
    <name evidence="1" type="ORF">C4S77_08570</name>
</gene>
<dbReference type="Pfam" id="PF14114">
    <property type="entry name" value="DUF4286"/>
    <property type="match status" value="1"/>
</dbReference>
<comment type="caution">
    <text evidence="1">The sequence shown here is derived from an EMBL/GenBank/DDBJ whole genome shotgun (WGS) entry which is preliminary data.</text>
</comment>
<evidence type="ECO:0000313" key="1">
    <source>
        <dbReference type="EMBL" id="PQL91303.1"/>
    </source>
</evidence>
<accession>A0A2S8A9R7</accession>
<dbReference type="AlphaFoldDB" id="A0A2S8A9R7"/>
<keyword evidence="2" id="KW-1185">Reference proteome</keyword>
<reference evidence="1 2" key="1">
    <citation type="submission" date="2018-02" db="EMBL/GenBank/DDBJ databases">
        <title>Genome sequences of Apibacter spp., gut symbionts of Asian honey bees.</title>
        <authorList>
            <person name="Kwong W.K."/>
            <person name="Steele M.I."/>
            <person name="Moran N.A."/>
        </authorList>
    </citation>
    <scope>NUCLEOTIDE SEQUENCE [LARGE SCALE GENOMIC DNA]</scope>
    <source>
        <strain evidence="2">wkB301</strain>
    </source>
</reference>
<evidence type="ECO:0000313" key="2">
    <source>
        <dbReference type="Proteomes" id="UP000238042"/>
    </source>
</evidence>
<sequence length="105" mass="12657">MIIYSESFHVEYFIEKNWQAWVKDILIPEVYASRRFSKVIFSKVISHSDETGCTYSLQYFTNSKKNMEEYYKLYFKKLVQLISNKFGTQVLSFKTELEVIETFDF</sequence>
<dbReference type="EMBL" id="PSZM01000041">
    <property type="protein sequence ID" value="PQL91303.1"/>
    <property type="molecule type" value="Genomic_DNA"/>
</dbReference>
<dbReference type="OrthoDB" id="1121837at2"/>
<organism evidence="1 2">
    <name type="scientific">Apibacter adventoris</name>
    <dbReference type="NCBI Taxonomy" id="1679466"/>
    <lineage>
        <taxon>Bacteria</taxon>
        <taxon>Pseudomonadati</taxon>
        <taxon>Bacteroidota</taxon>
        <taxon>Flavobacteriia</taxon>
        <taxon>Flavobacteriales</taxon>
        <taxon>Weeksellaceae</taxon>
        <taxon>Apibacter</taxon>
    </lineage>
</organism>
<proteinExistence type="predicted"/>